<feature type="transmembrane region" description="Helical" evidence="7">
    <location>
        <begin position="141"/>
        <end position="162"/>
    </location>
</feature>
<dbReference type="Gene3D" id="1.20.1720.10">
    <property type="entry name" value="Multidrug resistance protein D"/>
    <property type="match status" value="1"/>
</dbReference>
<feature type="transmembrane region" description="Helical" evidence="7">
    <location>
        <begin position="168"/>
        <end position="190"/>
    </location>
</feature>
<gene>
    <name evidence="9" type="ORF">GCM10011390_22100</name>
</gene>
<dbReference type="RefSeq" id="WP_188908407.1">
    <property type="nucleotide sequence ID" value="NZ_BMIQ01000003.1"/>
</dbReference>
<dbReference type="PROSITE" id="PS50850">
    <property type="entry name" value="MFS"/>
    <property type="match status" value="1"/>
</dbReference>
<dbReference type="CDD" id="cd17321">
    <property type="entry name" value="MFS_MMR_MDR_like"/>
    <property type="match status" value="1"/>
</dbReference>
<keyword evidence="6 7" id="KW-0472">Membrane</keyword>
<evidence type="ECO:0000259" key="8">
    <source>
        <dbReference type="PROSITE" id="PS50850"/>
    </source>
</evidence>
<evidence type="ECO:0000256" key="6">
    <source>
        <dbReference type="ARBA" id="ARBA00023136"/>
    </source>
</evidence>
<protein>
    <submittedName>
        <fullName evidence="9">MFS transporter</fullName>
    </submittedName>
</protein>
<reference evidence="9" key="2">
    <citation type="submission" date="2020-09" db="EMBL/GenBank/DDBJ databases">
        <authorList>
            <person name="Sun Q."/>
            <person name="Zhou Y."/>
        </authorList>
    </citation>
    <scope>NUCLEOTIDE SEQUENCE</scope>
    <source>
        <strain evidence="9">CGMCC 1.15367</strain>
    </source>
</reference>
<keyword evidence="5 7" id="KW-1133">Transmembrane helix</keyword>
<evidence type="ECO:0000256" key="3">
    <source>
        <dbReference type="ARBA" id="ARBA00022475"/>
    </source>
</evidence>
<dbReference type="InterPro" id="IPR036259">
    <property type="entry name" value="MFS_trans_sf"/>
</dbReference>
<proteinExistence type="predicted"/>
<organism evidence="9 10">
    <name type="scientific">Aureimonas endophytica</name>
    <dbReference type="NCBI Taxonomy" id="2027858"/>
    <lineage>
        <taxon>Bacteria</taxon>
        <taxon>Pseudomonadati</taxon>
        <taxon>Pseudomonadota</taxon>
        <taxon>Alphaproteobacteria</taxon>
        <taxon>Hyphomicrobiales</taxon>
        <taxon>Aurantimonadaceae</taxon>
        <taxon>Aureimonas</taxon>
    </lineage>
</organism>
<feature type="transmembrane region" description="Helical" evidence="7">
    <location>
        <begin position="226"/>
        <end position="248"/>
    </location>
</feature>
<evidence type="ECO:0000256" key="2">
    <source>
        <dbReference type="ARBA" id="ARBA00022448"/>
    </source>
</evidence>
<evidence type="ECO:0000256" key="5">
    <source>
        <dbReference type="ARBA" id="ARBA00022989"/>
    </source>
</evidence>
<evidence type="ECO:0000313" key="10">
    <source>
        <dbReference type="Proteomes" id="UP000644699"/>
    </source>
</evidence>
<dbReference type="AlphaFoldDB" id="A0A916ZKZ1"/>
<dbReference type="PANTHER" id="PTHR42718">
    <property type="entry name" value="MAJOR FACILITATOR SUPERFAMILY MULTIDRUG TRANSPORTER MFSC"/>
    <property type="match status" value="1"/>
</dbReference>
<dbReference type="GO" id="GO:0005886">
    <property type="term" value="C:plasma membrane"/>
    <property type="evidence" value="ECO:0007669"/>
    <property type="project" value="UniProtKB-SubCell"/>
</dbReference>
<keyword evidence="4 7" id="KW-0812">Transmembrane</keyword>
<feature type="domain" description="Major facilitator superfamily (MFS) profile" evidence="8">
    <location>
        <begin position="15"/>
        <end position="468"/>
    </location>
</feature>
<dbReference type="Gene3D" id="1.20.1250.20">
    <property type="entry name" value="MFS general substrate transporter like domains"/>
    <property type="match status" value="1"/>
</dbReference>
<feature type="transmembrane region" description="Helical" evidence="7">
    <location>
        <begin position="439"/>
        <end position="459"/>
    </location>
</feature>
<feature type="transmembrane region" description="Helical" evidence="7">
    <location>
        <begin position="269"/>
        <end position="289"/>
    </location>
</feature>
<feature type="transmembrane region" description="Helical" evidence="7">
    <location>
        <begin position="362"/>
        <end position="385"/>
    </location>
</feature>
<evidence type="ECO:0000313" key="9">
    <source>
        <dbReference type="EMBL" id="GGE02812.1"/>
    </source>
</evidence>
<comment type="caution">
    <text evidence="9">The sequence shown here is derived from an EMBL/GenBank/DDBJ whole genome shotgun (WGS) entry which is preliminary data.</text>
</comment>
<feature type="transmembrane region" description="Helical" evidence="7">
    <location>
        <begin position="12"/>
        <end position="34"/>
    </location>
</feature>
<keyword evidence="2" id="KW-0813">Transport</keyword>
<sequence>MIPDSPRIAANRAAILTIILVSYVMIVLDTSVVLTGLPKIQAELGFTAAGLSWVQSAYTLTFGGFLLVGARAGDILGRRRMFVLGLGIFTLASLAIGVAQSPGFLIASRAIQGVGAAILAPSTLAILQTNFPQGPERTRAVAYYGASAGIGASVGLVLGGILADWTSWRVGFFVNLPIGIGMILATYRYISETERRPGRFDIVGGVTSTLGMTALVYGLVRSAESGWSDAMTLSSLGAGIAFLVAFVLNEGRVSQPIMPLRLFANRERIGAYVARVLFLGAMIGFFFFTTQFLQGVAGFDALQTGAAFLPMTVTNFVLAMMVPRLTQRFGNSRLLACGLAVTAVGMVWLSRVSMDPSYFLDIALPMVLVGFGQGITLSPLTVAGVKDVASADAGAASGIVNVAHQFGNSLGLAVLVAVAGVGAGSLGGRQLLAYRAETALEGSSVMLVLALLAVLLLIVRPTRNPRTSTLPEETFALPAVAPEATSR</sequence>
<feature type="transmembrane region" description="Helical" evidence="7">
    <location>
        <begin position="46"/>
        <end position="69"/>
    </location>
</feature>
<dbReference type="Pfam" id="PF07690">
    <property type="entry name" value="MFS_1"/>
    <property type="match status" value="1"/>
</dbReference>
<feature type="transmembrane region" description="Helical" evidence="7">
    <location>
        <begin position="406"/>
        <end position="427"/>
    </location>
</feature>
<comment type="subcellular location">
    <subcellularLocation>
        <location evidence="1">Cell membrane</location>
        <topology evidence="1">Multi-pass membrane protein</topology>
    </subcellularLocation>
</comment>
<name>A0A916ZKZ1_9HYPH</name>
<dbReference type="EMBL" id="BMIQ01000003">
    <property type="protein sequence ID" value="GGE02812.1"/>
    <property type="molecule type" value="Genomic_DNA"/>
</dbReference>
<dbReference type="InterPro" id="IPR011701">
    <property type="entry name" value="MFS"/>
</dbReference>
<feature type="transmembrane region" description="Helical" evidence="7">
    <location>
        <begin position="334"/>
        <end position="350"/>
    </location>
</feature>
<feature type="transmembrane region" description="Helical" evidence="7">
    <location>
        <begin position="202"/>
        <end position="220"/>
    </location>
</feature>
<feature type="transmembrane region" description="Helical" evidence="7">
    <location>
        <begin position="111"/>
        <end position="129"/>
    </location>
</feature>
<dbReference type="GO" id="GO:0022857">
    <property type="term" value="F:transmembrane transporter activity"/>
    <property type="evidence" value="ECO:0007669"/>
    <property type="project" value="InterPro"/>
</dbReference>
<accession>A0A916ZKZ1</accession>
<keyword evidence="3" id="KW-1003">Cell membrane</keyword>
<feature type="transmembrane region" description="Helical" evidence="7">
    <location>
        <begin position="301"/>
        <end position="322"/>
    </location>
</feature>
<feature type="transmembrane region" description="Helical" evidence="7">
    <location>
        <begin position="81"/>
        <end position="99"/>
    </location>
</feature>
<reference evidence="9" key="1">
    <citation type="journal article" date="2014" name="Int. J. Syst. Evol. Microbiol.">
        <title>Complete genome sequence of Corynebacterium casei LMG S-19264T (=DSM 44701T), isolated from a smear-ripened cheese.</title>
        <authorList>
            <consortium name="US DOE Joint Genome Institute (JGI-PGF)"/>
            <person name="Walter F."/>
            <person name="Albersmeier A."/>
            <person name="Kalinowski J."/>
            <person name="Ruckert C."/>
        </authorList>
    </citation>
    <scope>NUCLEOTIDE SEQUENCE</scope>
    <source>
        <strain evidence="9">CGMCC 1.15367</strain>
    </source>
</reference>
<dbReference type="SUPFAM" id="SSF103473">
    <property type="entry name" value="MFS general substrate transporter"/>
    <property type="match status" value="1"/>
</dbReference>
<dbReference type="InterPro" id="IPR020846">
    <property type="entry name" value="MFS_dom"/>
</dbReference>
<evidence type="ECO:0000256" key="7">
    <source>
        <dbReference type="SAM" id="Phobius"/>
    </source>
</evidence>
<evidence type="ECO:0000256" key="1">
    <source>
        <dbReference type="ARBA" id="ARBA00004651"/>
    </source>
</evidence>
<dbReference type="Proteomes" id="UP000644699">
    <property type="component" value="Unassembled WGS sequence"/>
</dbReference>
<dbReference type="PANTHER" id="PTHR42718:SF46">
    <property type="entry name" value="BLR6921 PROTEIN"/>
    <property type="match status" value="1"/>
</dbReference>
<evidence type="ECO:0000256" key="4">
    <source>
        <dbReference type="ARBA" id="ARBA00022692"/>
    </source>
</evidence>
<keyword evidence="10" id="KW-1185">Reference proteome</keyword>